<dbReference type="Proteomes" id="UP000799755">
    <property type="component" value="Unassembled WGS sequence"/>
</dbReference>
<evidence type="ECO:0000313" key="2">
    <source>
        <dbReference type="Proteomes" id="UP000799755"/>
    </source>
</evidence>
<reference evidence="1" key="1">
    <citation type="journal article" date="2020" name="Stud. Mycol.">
        <title>101 Dothideomycetes genomes: a test case for predicting lifestyles and emergence of pathogens.</title>
        <authorList>
            <person name="Haridas S."/>
            <person name="Albert R."/>
            <person name="Binder M."/>
            <person name="Bloem J."/>
            <person name="Labutti K."/>
            <person name="Salamov A."/>
            <person name="Andreopoulos B."/>
            <person name="Baker S."/>
            <person name="Barry K."/>
            <person name="Bills G."/>
            <person name="Bluhm B."/>
            <person name="Cannon C."/>
            <person name="Castanera R."/>
            <person name="Culley D."/>
            <person name="Daum C."/>
            <person name="Ezra D."/>
            <person name="Gonzalez J."/>
            <person name="Henrissat B."/>
            <person name="Kuo A."/>
            <person name="Liang C."/>
            <person name="Lipzen A."/>
            <person name="Lutzoni F."/>
            <person name="Magnuson J."/>
            <person name="Mondo S."/>
            <person name="Nolan M."/>
            <person name="Ohm R."/>
            <person name="Pangilinan J."/>
            <person name="Park H.-J."/>
            <person name="Ramirez L."/>
            <person name="Alfaro M."/>
            <person name="Sun H."/>
            <person name="Tritt A."/>
            <person name="Yoshinaga Y."/>
            <person name="Zwiers L.-H."/>
            <person name="Turgeon B."/>
            <person name="Goodwin S."/>
            <person name="Spatafora J."/>
            <person name="Crous P."/>
            <person name="Grigoriev I."/>
        </authorList>
    </citation>
    <scope>NUCLEOTIDE SEQUENCE</scope>
    <source>
        <strain evidence="1">ATCC 200398</strain>
    </source>
</reference>
<protein>
    <submittedName>
        <fullName evidence="1">HAD-like protein</fullName>
    </submittedName>
</protein>
<evidence type="ECO:0000313" key="1">
    <source>
        <dbReference type="EMBL" id="KAF2464743.1"/>
    </source>
</evidence>
<comment type="caution">
    <text evidence="1">The sequence shown here is derived from an EMBL/GenBank/DDBJ whole genome shotgun (WGS) entry which is preliminary data.</text>
</comment>
<dbReference type="EMBL" id="MU003534">
    <property type="protein sequence ID" value="KAF2464743.1"/>
    <property type="molecule type" value="Genomic_DNA"/>
</dbReference>
<keyword evidence="2" id="KW-1185">Reference proteome</keyword>
<organism evidence="1 2">
    <name type="scientific">Lindgomyces ingoldianus</name>
    <dbReference type="NCBI Taxonomy" id="673940"/>
    <lineage>
        <taxon>Eukaryota</taxon>
        <taxon>Fungi</taxon>
        <taxon>Dikarya</taxon>
        <taxon>Ascomycota</taxon>
        <taxon>Pezizomycotina</taxon>
        <taxon>Dothideomycetes</taxon>
        <taxon>Pleosporomycetidae</taxon>
        <taxon>Pleosporales</taxon>
        <taxon>Lindgomycetaceae</taxon>
        <taxon>Lindgomyces</taxon>
    </lineage>
</organism>
<name>A0ACB6QCP6_9PLEO</name>
<proteinExistence type="predicted"/>
<gene>
    <name evidence="1" type="ORF">BDR25DRAFT_296325</name>
</gene>
<accession>A0ACB6QCP6</accession>
<sequence>MPSPQWIARKRNLFLAFDAFGTLFTPKAPIEAQYGEIAKRHGIDCPSEKLLKQSFKAAFKEESTKHPNYGKALDMGAETWWENVIKKTFLPFLKQNQQLPQPLISDLWMRFSTKEGYVMYPDVLPFFEMLRHSKALSNSSHSWRWEKTVVGVITNSDDRVPRVLESLGLKIGPRRAGSSALRTERGSLDHDISFVVLSYDVGYEKPDPRMFNAAADMLRATLSDGSADAKTHSIDDFDMLYVGDSVEKDLVGAARAGWDSVFVDRIGAYAKHLEQNQPIGSIHVRTMDSEGNTTRKQIEVIKDLLALSNWPPY</sequence>